<keyword evidence="3" id="KW-1185">Reference proteome</keyword>
<dbReference type="Proteomes" id="UP000304900">
    <property type="component" value="Unassembled WGS sequence"/>
</dbReference>
<evidence type="ECO:0000313" key="2">
    <source>
        <dbReference type="EMBL" id="TKT86510.1"/>
    </source>
</evidence>
<dbReference type="RefSeq" id="WP_137344103.1">
    <property type="nucleotide sequence ID" value="NZ_SZVO01000024.1"/>
</dbReference>
<reference evidence="2 3" key="1">
    <citation type="submission" date="2019-05" db="EMBL/GenBank/DDBJ databases">
        <title>Dyadobacter AR-3-8 sp. nov., isolated from arctic soil.</title>
        <authorList>
            <person name="Chaudhary D.K."/>
        </authorList>
    </citation>
    <scope>NUCLEOTIDE SEQUENCE [LARGE SCALE GENOMIC DNA]</scope>
    <source>
        <strain evidence="2 3">AR-3-8</strain>
    </source>
</reference>
<proteinExistence type="predicted"/>
<gene>
    <name evidence="2" type="ORF">FDK13_32010</name>
</gene>
<feature type="signal peptide" evidence="1">
    <location>
        <begin position="1"/>
        <end position="19"/>
    </location>
</feature>
<organism evidence="2 3">
    <name type="scientific">Dyadobacter frigoris</name>
    <dbReference type="NCBI Taxonomy" id="2576211"/>
    <lineage>
        <taxon>Bacteria</taxon>
        <taxon>Pseudomonadati</taxon>
        <taxon>Bacteroidota</taxon>
        <taxon>Cytophagia</taxon>
        <taxon>Cytophagales</taxon>
        <taxon>Spirosomataceae</taxon>
        <taxon>Dyadobacter</taxon>
    </lineage>
</organism>
<keyword evidence="1" id="KW-0732">Signal</keyword>
<dbReference type="Pfam" id="PF12732">
    <property type="entry name" value="YtxH"/>
    <property type="match status" value="1"/>
</dbReference>
<dbReference type="EMBL" id="SZVO01000024">
    <property type="protein sequence ID" value="TKT86510.1"/>
    <property type="molecule type" value="Genomic_DNA"/>
</dbReference>
<name>A0A4U6CPV8_9BACT</name>
<comment type="caution">
    <text evidence="2">The sequence shown here is derived from an EMBL/GenBank/DDBJ whole genome shotgun (WGS) entry which is preliminary data.</text>
</comment>
<dbReference type="AlphaFoldDB" id="A0A4U6CPV8"/>
<dbReference type="InterPro" id="IPR024623">
    <property type="entry name" value="YtxH"/>
</dbReference>
<sequence length="91" mass="10191">MKMGKVLCSLVLASSAGFAIGLLFAPDKGSRTRQKIKQRKDDFMENEIIRYNRVVSDVKTKLDGILNGATIPVNVDTRHWADTDKKNEIIV</sequence>
<accession>A0A4U6CPV8</accession>
<evidence type="ECO:0000256" key="1">
    <source>
        <dbReference type="SAM" id="SignalP"/>
    </source>
</evidence>
<dbReference type="OrthoDB" id="676025at2"/>
<feature type="chain" id="PRO_5020827697" evidence="1">
    <location>
        <begin position="20"/>
        <end position="91"/>
    </location>
</feature>
<evidence type="ECO:0000313" key="3">
    <source>
        <dbReference type="Proteomes" id="UP000304900"/>
    </source>
</evidence>
<protein>
    <submittedName>
        <fullName evidence="2">YtxH domain-containing protein</fullName>
    </submittedName>
</protein>